<feature type="transmembrane region" description="Helical" evidence="1">
    <location>
        <begin position="97"/>
        <end position="114"/>
    </location>
</feature>
<keyword evidence="4" id="KW-1185">Reference proteome</keyword>
<evidence type="ECO:0000313" key="4">
    <source>
        <dbReference type="Proteomes" id="UP000281547"/>
    </source>
</evidence>
<evidence type="ECO:0000313" key="3">
    <source>
        <dbReference type="EMBL" id="RUT34805.1"/>
    </source>
</evidence>
<accession>A0A433XL52</accession>
<protein>
    <submittedName>
        <fullName evidence="3">Tripartite tricarboxylate transporter TctB family protein</fullName>
    </submittedName>
</protein>
<sequence>MTDPDTEHEPDDAGLWPQPTSMRRVHQIAALLLVLFGAFIVWQALGLRFYTSLGPGPGFFSFWLGASLIVLALIMFVGARWGRAELPPPGFFADRQGYLGMAGIVGGLLAASLLLRPLGFPLTLMAIMFVMLKLVGRTGWTTAVLGALIGGPGVYLLFVHWLRVPLPAGITSFLG</sequence>
<organism evidence="3 4">
    <name type="scientific">Arsenicitalea aurantiaca</name>
    <dbReference type="NCBI Taxonomy" id="1783274"/>
    <lineage>
        <taxon>Bacteria</taxon>
        <taxon>Pseudomonadati</taxon>
        <taxon>Pseudomonadota</taxon>
        <taxon>Alphaproteobacteria</taxon>
        <taxon>Hyphomicrobiales</taxon>
        <taxon>Devosiaceae</taxon>
        <taxon>Arsenicitalea</taxon>
    </lineage>
</organism>
<dbReference type="OrthoDB" id="5186924at2"/>
<proteinExistence type="predicted"/>
<feature type="transmembrane region" description="Helical" evidence="1">
    <location>
        <begin position="28"/>
        <end position="47"/>
    </location>
</feature>
<evidence type="ECO:0000256" key="1">
    <source>
        <dbReference type="SAM" id="Phobius"/>
    </source>
</evidence>
<feature type="transmembrane region" description="Helical" evidence="1">
    <location>
        <begin position="143"/>
        <end position="162"/>
    </location>
</feature>
<evidence type="ECO:0000259" key="2">
    <source>
        <dbReference type="Pfam" id="PF07331"/>
    </source>
</evidence>
<keyword evidence="1" id="KW-0472">Membrane</keyword>
<dbReference type="EMBL" id="RZNJ01000001">
    <property type="protein sequence ID" value="RUT34805.1"/>
    <property type="molecule type" value="Genomic_DNA"/>
</dbReference>
<feature type="domain" description="DUF1468" evidence="2">
    <location>
        <begin position="28"/>
        <end position="167"/>
    </location>
</feature>
<dbReference type="Pfam" id="PF07331">
    <property type="entry name" value="TctB"/>
    <property type="match status" value="1"/>
</dbReference>
<keyword evidence="1" id="KW-0812">Transmembrane</keyword>
<gene>
    <name evidence="3" type="ORF">EMQ25_02275</name>
</gene>
<comment type="caution">
    <text evidence="3">The sequence shown here is derived from an EMBL/GenBank/DDBJ whole genome shotgun (WGS) entry which is preliminary data.</text>
</comment>
<dbReference type="RefSeq" id="WP_127186925.1">
    <property type="nucleotide sequence ID" value="NZ_RZNJ01000001.1"/>
</dbReference>
<feature type="transmembrane region" description="Helical" evidence="1">
    <location>
        <begin position="59"/>
        <end position="77"/>
    </location>
</feature>
<keyword evidence="1" id="KW-1133">Transmembrane helix</keyword>
<dbReference type="Proteomes" id="UP000281547">
    <property type="component" value="Unassembled WGS sequence"/>
</dbReference>
<reference evidence="3 4" key="1">
    <citation type="journal article" date="2016" name="Int. J. Syst. Evol. Microbiol.">
        <title>Arsenicitalea aurantiaca gen. nov., sp. nov., a new member of the family Hyphomicrobiaceae, isolated from high-arsenic sediment.</title>
        <authorList>
            <person name="Mu Y."/>
            <person name="Zhou L."/>
            <person name="Zeng X.C."/>
            <person name="Liu L."/>
            <person name="Pan Y."/>
            <person name="Chen X."/>
            <person name="Wang J."/>
            <person name="Li S."/>
            <person name="Li W.J."/>
            <person name="Wang Y."/>
        </authorList>
    </citation>
    <scope>NUCLEOTIDE SEQUENCE [LARGE SCALE GENOMIC DNA]</scope>
    <source>
        <strain evidence="3 4">42-50</strain>
    </source>
</reference>
<dbReference type="InterPro" id="IPR009936">
    <property type="entry name" value="DUF1468"/>
</dbReference>
<name>A0A433XL52_9HYPH</name>
<dbReference type="AlphaFoldDB" id="A0A433XL52"/>